<proteinExistence type="predicted"/>
<gene>
    <name evidence="1" type="ORF">M9H77_17795</name>
</gene>
<keyword evidence="2" id="KW-1185">Reference proteome</keyword>
<protein>
    <submittedName>
        <fullName evidence="1">Uncharacterized protein</fullName>
    </submittedName>
</protein>
<organism evidence="1 2">
    <name type="scientific">Catharanthus roseus</name>
    <name type="common">Madagascar periwinkle</name>
    <name type="synonym">Vinca rosea</name>
    <dbReference type="NCBI Taxonomy" id="4058"/>
    <lineage>
        <taxon>Eukaryota</taxon>
        <taxon>Viridiplantae</taxon>
        <taxon>Streptophyta</taxon>
        <taxon>Embryophyta</taxon>
        <taxon>Tracheophyta</taxon>
        <taxon>Spermatophyta</taxon>
        <taxon>Magnoliopsida</taxon>
        <taxon>eudicotyledons</taxon>
        <taxon>Gunneridae</taxon>
        <taxon>Pentapetalae</taxon>
        <taxon>asterids</taxon>
        <taxon>lamiids</taxon>
        <taxon>Gentianales</taxon>
        <taxon>Apocynaceae</taxon>
        <taxon>Rauvolfioideae</taxon>
        <taxon>Vinceae</taxon>
        <taxon>Catharanthinae</taxon>
        <taxon>Catharanthus</taxon>
    </lineage>
</organism>
<accession>A0ACC0B5U9</accession>
<evidence type="ECO:0000313" key="1">
    <source>
        <dbReference type="EMBL" id="KAI5667942.1"/>
    </source>
</evidence>
<dbReference type="Proteomes" id="UP001060085">
    <property type="component" value="Linkage Group LG04"/>
</dbReference>
<reference evidence="2" key="1">
    <citation type="journal article" date="2023" name="Nat. Plants">
        <title>Single-cell RNA sequencing provides a high-resolution roadmap for understanding the multicellular compartmentation of specialized metabolism.</title>
        <authorList>
            <person name="Sun S."/>
            <person name="Shen X."/>
            <person name="Li Y."/>
            <person name="Li Y."/>
            <person name="Wang S."/>
            <person name="Li R."/>
            <person name="Zhang H."/>
            <person name="Shen G."/>
            <person name="Guo B."/>
            <person name="Wei J."/>
            <person name="Xu J."/>
            <person name="St-Pierre B."/>
            <person name="Chen S."/>
            <person name="Sun C."/>
        </authorList>
    </citation>
    <scope>NUCLEOTIDE SEQUENCE [LARGE SCALE GENOMIC DNA]</scope>
</reference>
<comment type="caution">
    <text evidence="1">The sequence shown here is derived from an EMBL/GenBank/DDBJ whole genome shotgun (WGS) entry which is preliminary data.</text>
</comment>
<name>A0ACC0B5U9_CATRO</name>
<sequence length="407" mass="46563">MARRMEEEHQGKIAIFKKMNKGLAWQVIGAQEGAFRGTKTLLFSKLQVEEAKEISLEDHEPYHKELLNLQFKNYSSNSKSYFFLEVPTSIVGVDSIFRCFLREWRIGIPLEESWVLGASDPQQRPRRIIAFDIRDLPGIKDRRRMEKEFGPILEELSISLSLNPSSLCYEVSLEELKSLMDSYTFQVSLIGDMCIIAFEGNFFILVPSMTNCLSSHFFLEDSLMSNDTSLVELNIVGLAFEFDRNSLQHVSTITSTRGRRHNMELEGQGKNVGGILILCYGDLTMSFSSNLFLFYLVFSFKELKLFLILNIFYVILVGNRMVNLFTCEIVLDIDYMLKYSSPCAFLEKQLLLVMLTNQLLPVARITSYGIHESLNESIVQNTKSCVKIENQSLGYFSLFSNLQGVFG</sequence>
<evidence type="ECO:0000313" key="2">
    <source>
        <dbReference type="Proteomes" id="UP001060085"/>
    </source>
</evidence>
<dbReference type="EMBL" id="CM044704">
    <property type="protein sequence ID" value="KAI5667942.1"/>
    <property type="molecule type" value="Genomic_DNA"/>
</dbReference>